<dbReference type="GO" id="GO:0016020">
    <property type="term" value="C:membrane"/>
    <property type="evidence" value="ECO:0007669"/>
    <property type="project" value="TreeGrafter"/>
</dbReference>
<reference evidence="3" key="1">
    <citation type="submission" date="2022-03" db="EMBL/GenBank/DDBJ databases">
        <authorList>
            <person name="Woo C.Y."/>
        </authorList>
    </citation>
    <scope>NUCLEOTIDE SEQUENCE</scope>
    <source>
        <strain evidence="3">CYS-02</strain>
    </source>
</reference>
<gene>
    <name evidence="3" type="ORF">MMF98_16885</name>
</gene>
<evidence type="ECO:0000313" key="3">
    <source>
        <dbReference type="EMBL" id="MCJ0764894.1"/>
    </source>
</evidence>
<evidence type="ECO:0000313" key="4">
    <source>
        <dbReference type="Proteomes" id="UP001139447"/>
    </source>
</evidence>
<dbReference type="AlphaFoldDB" id="A0A9X1VZ90"/>
<accession>A0A9X1VZ90</accession>
<organism evidence="3 4">
    <name type="scientific">Variovorax terrae</name>
    <dbReference type="NCBI Taxonomy" id="2923278"/>
    <lineage>
        <taxon>Bacteria</taxon>
        <taxon>Pseudomonadati</taxon>
        <taxon>Pseudomonadota</taxon>
        <taxon>Betaproteobacteria</taxon>
        <taxon>Burkholderiales</taxon>
        <taxon>Comamonadaceae</taxon>
        <taxon>Variovorax</taxon>
    </lineage>
</organism>
<dbReference type="EMBL" id="JALGBI010000002">
    <property type="protein sequence ID" value="MCJ0764894.1"/>
    <property type="molecule type" value="Genomic_DNA"/>
</dbReference>
<name>A0A9X1VZ90_9BURK</name>
<dbReference type="Proteomes" id="UP001139447">
    <property type="component" value="Unassembled WGS sequence"/>
</dbReference>
<proteinExistence type="predicted"/>
<evidence type="ECO:0000259" key="2">
    <source>
        <dbReference type="Pfam" id="PF00561"/>
    </source>
</evidence>
<dbReference type="InterPro" id="IPR000073">
    <property type="entry name" value="AB_hydrolase_1"/>
</dbReference>
<protein>
    <submittedName>
        <fullName evidence="3">Alpha/beta hydrolase</fullName>
    </submittedName>
</protein>
<evidence type="ECO:0000256" key="1">
    <source>
        <dbReference type="ARBA" id="ARBA00022801"/>
    </source>
</evidence>
<comment type="caution">
    <text evidence="3">The sequence shown here is derived from an EMBL/GenBank/DDBJ whole genome shotgun (WGS) entry which is preliminary data.</text>
</comment>
<dbReference type="InterPro" id="IPR050266">
    <property type="entry name" value="AB_hydrolase_sf"/>
</dbReference>
<dbReference type="InterPro" id="IPR029058">
    <property type="entry name" value="AB_hydrolase_fold"/>
</dbReference>
<dbReference type="PANTHER" id="PTHR43798:SF31">
    <property type="entry name" value="AB HYDROLASE SUPERFAMILY PROTEIN YCLE"/>
    <property type="match status" value="1"/>
</dbReference>
<dbReference type="SUPFAM" id="SSF53474">
    <property type="entry name" value="alpha/beta-Hydrolases"/>
    <property type="match status" value="1"/>
</dbReference>
<sequence length="263" mass="28128">MKNNTSMKERESMIAYERFGNGPSCVFVLHGWFGDHGIWKSTYPLLDGERFSYVFVDYRGYGASRNLPGPHSMAQISADVRELAAHLGWARYAVVGHSMGGMAAQRVAIDAPQAVSAVVGVTPVPAGGVPLPPEVLAIFKAAATDDRAAAGVVEGSLGNRLTPALTGMILRHTHGTVAPEVFSAYLHAFTATDFSGECAAYQGPLLVLIGQHDQGVSDEFVRATFPRLYPQAVLQVLPNAGHYPMVETPAHLVAVIEAFLTQP</sequence>
<dbReference type="RefSeq" id="WP_243307867.1">
    <property type="nucleotide sequence ID" value="NZ_JALGBI010000002.1"/>
</dbReference>
<dbReference type="PRINTS" id="PR00111">
    <property type="entry name" value="ABHYDROLASE"/>
</dbReference>
<dbReference type="Pfam" id="PF00561">
    <property type="entry name" value="Abhydrolase_1"/>
    <property type="match status" value="1"/>
</dbReference>
<keyword evidence="1 3" id="KW-0378">Hydrolase</keyword>
<dbReference type="Gene3D" id="3.40.50.1820">
    <property type="entry name" value="alpha/beta hydrolase"/>
    <property type="match status" value="1"/>
</dbReference>
<dbReference type="GO" id="GO:0016787">
    <property type="term" value="F:hydrolase activity"/>
    <property type="evidence" value="ECO:0007669"/>
    <property type="project" value="UniProtKB-KW"/>
</dbReference>
<dbReference type="PANTHER" id="PTHR43798">
    <property type="entry name" value="MONOACYLGLYCEROL LIPASE"/>
    <property type="match status" value="1"/>
</dbReference>
<keyword evidence="4" id="KW-1185">Reference proteome</keyword>
<feature type="domain" description="AB hydrolase-1" evidence="2">
    <location>
        <begin position="26"/>
        <end position="129"/>
    </location>
</feature>